<dbReference type="PRINTS" id="PR00984">
    <property type="entry name" value="TRNASYNTHILE"/>
</dbReference>
<keyword evidence="8 12" id="KW-0648">Protein biosynthesis</keyword>
<evidence type="ECO:0000256" key="9">
    <source>
        <dbReference type="ARBA" id="ARBA00023146"/>
    </source>
</evidence>
<feature type="binding site" evidence="12">
    <location>
        <position position="560"/>
    </location>
    <ligand>
        <name>L-isoleucyl-5'-AMP</name>
        <dbReference type="ChEBI" id="CHEBI:178002"/>
    </ligand>
</feature>
<dbReference type="NCBIfam" id="TIGR00392">
    <property type="entry name" value="ileS"/>
    <property type="match status" value="1"/>
</dbReference>
<dbReference type="EMBL" id="NDHY01000001">
    <property type="protein sequence ID" value="RII01080.1"/>
    <property type="molecule type" value="Genomic_DNA"/>
</dbReference>
<organism evidence="16 17">
    <name type="scientific">candidate division NPL-UPA2 bacterium Unc8</name>
    <dbReference type="NCBI Taxonomy" id="1980939"/>
    <lineage>
        <taxon>Bacteria</taxon>
    </lineage>
</organism>
<comment type="function">
    <text evidence="10 12">Catalyzes the attachment of isoleucine to tRNA(Ile). As IleRS can inadvertently accommodate and process structurally similar amino acids such as valine, to avoid such errors it has two additional distinct tRNA(Ile)-dependent editing activities. One activity is designated as 'pretransfer' editing and involves the hydrolysis of activated Val-AMP. The other activity is designated 'posttransfer' editing and involves deacylation of mischarged Val-tRNA(Ile).</text>
</comment>
<dbReference type="Gene3D" id="3.40.50.620">
    <property type="entry name" value="HUPs"/>
    <property type="match status" value="2"/>
</dbReference>
<dbReference type="InterPro" id="IPR033708">
    <property type="entry name" value="Anticodon_Ile_BEm"/>
</dbReference>
<dbReference type="EC" id="6.1.1.5" evidence="12"/>
<feature type="short sequence motif" description="'KMSKS' region" evidence="12">
    <location>
        <begin position="601"/>
        <end position="605"/>
    </location>
</feature>
<evidence type="ECO:0000256" key="7">
    <source>
        <dbReference type="ARBA" id="ARBA00022840"/>
    </source>
</evidence>
<keyword evidence="2 12" id="KW-0963">Cytoplasm</keyword>
<keyword evidence="7 12" id="KW-0067">ATP-binding</keyword>
<dbReference type="GO" id="GO:0008270">
    <property type="term" value="F:zinc ion binding"/>
    <property type="evidence" value="ECO:0007669"/>
    <property type="project" value="UniProtKB-UniRule"/>
</dbReference>
<comment type="similarity">
    <text evidence="1 12">Belongs to the class-I aminoacyl-tRNA synthetase family. IleS type 1 subfamily.</text>
</comment>
<dbReference type="FunFam" id="1.10.730.20:FF:000001">
    <property type="entry name" value="Isoleucine--tRNA ligase"/>
    <property type="match status" value="1"/>
</dbReference>
<accession>A0A399G0G0</accession>
<evidence type="ECO:0000313" key="16">
    <source>
        <dbReference type="EMBL" id="RII01080.1"/>
    </source>
</evidence>
<evidence type="ECO:0000259" key="14">
    <source>
        <dbReference type="Pfam" id="PF06827"/>
    </source>
</evidence>
<dbReference type="GO" id="GO:0002161">
    <property type="term" value="F:aminoacyl-tRNA deacylase activity"/>
    <property type="evidence" value="ECO:0007669"/>
    <property type="project" value="InterPro"/>
</dbReference>
<dbReference type="PANTHER" id="PTHR42765">
    <property type="entry name" value="SOLEUCYL-TRNA SYNTHETASE"/>
    <property type="match status" value="1"/>
</dbReference>
<feature type="short sequence motif" description="'HIGH' region" evidence="12">
    <location>
        <begin position="59"/>
        <end position="69"/>
    </location>
</feature>
<feature type="domain" description="Methionyl/Valyl/Leucyl/Isoleucyl-tRNA synthetase anticodon-binding" evidence="15">
    <location>
        <begin position="684"/>
        <end position="830"/>
    </location>
</feature>
<evidence type="ECO:0000256" key="5">
    <source>
        <dbReference type="ARBA" id="ARBA00022741"/>
    </source>
</evidence>
<evidence type="ECO:0000256" key="4">
    <source>
        <dbReference type="ARBA" id="ARBA00022723"/>
    </source>
</evidence>
<evidence type="ECO:0000256" key="10">
    <source>
        <dbReference type="ARBA" id="ARBA00025217"/>
    </source>
</evidence>
<dbReference type="Gene3D" id="1.10.730.20">
    <property type="match status" value="1"/>
</dbReference>
<evidence type="ECO:0000259" key="13">
    <source>
        <dbReference type="Pfam" id="PF00133"/>
    </source>
</evidence>
<dbReference type="Pfam" id="PF06827">
    <property type="entry name" value="zf-FPG_IleRS"/>
    <property type="match status" value="1"/>
</dbReference>
<dbReference type="AlphaFoldDB" id="A0A399G0G0"/>
<comment type="subcellular location">
    <subcellularLocation>
        <location evidence="12">Cytoplasm</location>
    </subcellularLocation>
</comment>
<dbReference type="InterPro" id="IPR002301">
    <property type="entry name" value="Ile-tRNA-ligase"/>
</dbReference>
<dbReference type="InterPro" id="IPR009080">
    <property type="entry name" value="tRNAsynth_Ia_anticodon-bd"/>
</dbReference>
<feature type="binding site" evidence="12">
    <location>
        <position position="923"/>
    </location>
    <ligand>
        <name>Zn(2+)</name>
        <dbReference type="ChEBI" id="CHEBI:29105"/>
    </ligand>
</feature>
<dbReference type="Proteomes" id="UP000266287">
    <property type="component" value="Unassembled WGS sequence"/>
</dbReference>
<dbReference type="InterPro" id="IPR010663">
    <property type="entry name" value="Znf_FPG/IleRS"/>
</dbReference>
<dbReference type="GO" id="GO:0005524">
    <property type="term" value="F:ATP binding"/>
    <property type="evidence" value="ECO:0007669"/>
    <property type="project" value="UniProtKB-UniRule"/>
</dbReference>
<name>A0A399G0G0_UNCN2</name>
<keyword evidence="9 12" id="KW-0030">Aminoacyl-tRNA synthetase</keyword>
<keyword evidence="6 12" id="KW-0862">Zinc</keyword>
<dbReference type="SUPFAM" id="SSF50677">
    <property type="entry name" value="ValRS/IleRS/LeuRS editing domain"/>
    <property type="match status" value="1"/>
</dbReference>
<reference evidence="16 17" key="1">
    <citation type="submission" date="2018-08" db="EMBL/GenBank/DDBJ databases">
        <title>Draft genome of candidate division NPL-UPA2 bacterium Unc8 that adapted to ultra-basic serpentinizing groundwater.</title>
        <authorList>
            <person name="Ishii S."/>
            <person name="Suzuki S."/>
            <person name="Nealson K.H."/>
        </authorList>
    </citation>
    <scope>NUCLEOTIDE SEQUENCE [LARGE SCALE GENOMIC DNA]</scope>
    <source>
        <strain evidence="16">Unc8</strain>
    </source>
</reference>
<dbReference type="InterPro" id="IPR002300">
    <property type="entry name" value="aa-tRNA-synth_Ia"/>
</dbReference>
<dbReference type="Gene3D" id="1.10.10.830">
    <property type="entry name" value="Ile-tRNA synthetase CP2 domain-like"/>
    <property type="match status" value="1"/>
</dbReference>
<protein>
    <recommendedName>
        <fullName evidence="12">Isoleucine--tRNA ligase</fullName>
        <ecNumber evidence="12">6.1.1.5</ecNumber>
    </recommendedName>
    <alternativeName>
        <fullName evidence="12">Isoleucyl-tRNA synthetase</fullName>
        <shortName evidence="12">IleRS</shortName>
    </alternativeName>
</protein>
<evidence type="ECO:0000256" key="8">
    <source>
        <dbReference type="ARBA" id="ARBA00022917"/>
    </source>
</evidence>
<keyword evidence="4 12" id="KW-0479">Metal-binding</keyword>
<dbReference type="HAMAP" id="MF_02002">
    <property type="entry name" value="Ile_tRNA_synth_type1"/>
    <property type="match status" value="1"/>
</dbReference>
<comment type="subunit">
    <text evidence="12">Monomer.</text>
</comment>
<dbReference type="InterPro" id="IPR023585">
    <property type="entry name" value="Ile-tRNA-ligase_type1"/>
</dbReference>
<feature type="binding site" evidence="12">
    <location>
        <position position="902"/>
    </location>
    <ligand>
        <name>Zn(2+)</name>
        <dbReference type="ChEBI" id="CHEBI:29105"/>
    </ligand>
</feature>
<dbReference type="Pfam" id="PF00133">
    <property type="entry name" value="tRNA-synt_1"/>
    <property type="match status" value="1"/>
</dbReference>
<evidence type="ECO:0000313" key="17">
    <source>
        <dbReference type="Proteomes" id="UP000266287"/>
    </source>
</evidence>
<dbReference type="InterPro" id="IPR014729">
    <property type="entry name" value="Rossmann-like_a/b/a_fold"/>
</dbReference>
<dbReference type="InterPro" id="IPR009008">
    <property type="entry name" value="Val/Leu/Ile-tRNA-synth_edit"/>
</dbReference>
<dbReference type="FunFam" id="3.40.50.620:FF:000042">
    <property type="entry name" value="Isoleucine--tRNA ligase"/>
    <property type="match status" value="1"/>
</dbReference>
<evidence type="ECO:0000256" key="12">
    <source>
        <dbReference type="HAMAP-Rule" id="MF_02002"/>
    </source>
</evidence>
<comment type="domain">
    <text evidence="12">IleRS has two distinct active sites: one for aminoacylation and one for editing. The misactivated valine is translocated from the active site to the editing site, which sterically excludes the correctly activated isoleucine. The single editing site contains two valyl binding pockets, one specific for each substrate (Val-AMP or Val-tRNA(Ile)).</text>
</comment>
<dbReference type="PROSITE" id="PS00178">
    <property type="entry name" value="AA_TRNA_LIGASE_I"/>
    <property type="match status" value="1"/>
</dbReference>
<gene>
    <name evidence="12" type="primary">ileS</name>
    <name evidence="16" type="ORF">B9J77_00660</name>
</gene>
<feature type="binding site" evidence="12">
    <location>
        <position position="899"/>
    </location>
    <ligand>
        <name>Zn(2+)</name>
        <dbReference type="ChEBI" id="CHEBI:29105"/>
    </ligand>
</feature>
<feature type="binding site" evidence="12">
    <location>
        <position position="920"/>
    </location>
    <ligand>
        <name>Zn(2+)</name>
        <dbReference type="ChEBI" id="CHEBI:29105"/>
    </ligand>
</feature>
<evidence type="ECO:0000256" key="11">
    <source>
        <dbReference type="ARBA" id="ARBA00048359"/>
    </source>
</evidence>
<evidence type="ECO:0000256" key="6">
    <source>
        <dbReference type="ARBA" id="ARBA00022833"/>
    </source>
</evidence>
<dbReference type="CDD" id="cd07960">
    <property type="entry name" value="Anticodon_Ia_Ile_BEm"/>
    <property type="match status" value="1"/>
</dbReference>
<evidence type="ECO:0000256" key="2">
    <source>
        <dbReference type="ARBA" id="ARBA00022490"/>
    </source>
</evidence>
<dbReference type="InterPro" id="IPR050081">
    <property type="entry name" value="Ile-tRNA_ligase"/>
</dbReference>
<keyword evidence="5 12" id="KW-0547">Nucleotide-binding</keyword>
<comment type="cofactor">
    <cofactor evidence="12">
        <name>Zn(2+)</name>
        <dbReference type="ChEBI" id="CHEBI:29105"/>
    </cofactor>
    <text evidence="12">Binds 1 zinc ion per subunit.</text>
</comment>
<dbReference type="InterPro" id="IPR001412">
    <property type="entry name" value="aa-tRNA-synth_I_CS"/>
</dbReference>
<comment type="catalytic activity">
    <reaction evidence="11 12">
        <text>tRNA(Ile) + L-isoleucine + ATP = L-isoleucyl-tRNA(Ile) + AMP + diphosphate</text>
        <dbReference type="Rhea" id="RHEA:11060"/>
        <dbReference type="Rhea" id="RHEA-COMP:9666"/>
        <dbReference type="Rhea" id="RHEA-COMP:9695"/>
        <dbReference type="ChEBI" id="CHEBI:30616"/>
        <dbReference type="ChEBI" id="CHEBI:33019"/>
        <dbReference type="ChEBI" id="CHEBI:58045"/>
        <dbReference type="ChEBI" id="CHEBI:78442"/>
        <dbReference type="ChEBI" id="CHEBI:78528"/>
        <dbReference type="ChEBI" id="CHEBI:456215"/>
        <dbReference type="EC" id="6.1.1.5"/>
    </reaction>
</comment>
<dbReference type="GO" id="GO:0005829">
    <property type="term" value="C:cytosol"/>
    <property type="evidence" value="ECO:0007669"/>
    <property type="project" value="TreeGrafter"/>
</dbReference>
<dbReference type="SUPFAM" id="SSF47323">
    <property type="entry name" value="Anticodon-binding domain of a subclass of class I aminoacyl-tRNA synthetases"/>
    <property type="match status" value="1"/>
</dbReference>
<sequence>MKSDYRQTLNLPRTKFPMKASLVGKEPEMLKFWEENRIYEALRKKMAGSPKCILHDGPPYANGDIHIGTTLNKILKDIIIKFKSLSGYDSPYLPGWDCHGLPIEHEVMKQIKDSNPDKLRIRKECRAYAQKFIGIQREQFQRLGIFGKWDRPYLTMAPAYEAKVVATFGRLVEKGLIYRAFKPVYWCIRCQTALAEAEVEYANYRSLSIYVKFSLSDSPLLSSLPTSILIWTTTAWTLPANLAVAVHPEYEYAVVEVSSNGKKEALIMVADMVDEVMKRVGVTNYRVVKITSGKELTELKYSHPLRKKECPIILGKEVVKDEGTGCVHIAPGHGEADYELGLKHNLDIFAPVDSNGVFTKDAGEFAGKKIFADSGLIIDKLHCNDSLLHSGFLTHSYPHCWRCREPVIFRATEQWFISMDNNNLRELALKEIEGVTWIPEWGRVRIGNMIATRPDWCISRQRVWGVPIPVFYCRKCRKALLNVRTINSIAALFEREGSDSWFRMKEKDILPPGTSCPACGGEEFEKETDILDVWFESGVSHQAVIKEEEILSYPADLYLEGSDQHRGWFQSSLLTAVGIGEGAPYHAVLTHGFVVDGKGKKMSKSIGNLTPATDAVEKFGADVIRLWVASEDYRGDIAFSEEILSRMQEAYRRIRNSCRYILGNIYDFDPAKDKVAANDLLEIDRWVLSQLANLLKKAKTAYDSFRFHRIYHDLHNFCSVTLGSFYFDVVRDRLYILPPSSTERRSAQTVLHEILLAMVKIMAPILSFTAEEVWQHLRGEEKSIFLTSWPEFDEDRISDVLDKKWSKLIKIREEVYRVLERRRQDGMIGSFLESNVTIFSSGRLASFLMEYESELATIFIVSGVTLIDITGEEMPCEVTVAANIKEMGIKASRAKGRKCARCWAYSETVEESKDHLATICERCVKIIYANGQDTEVI</sequence>
<evidence type="ECO:0000256" key="1">
    <source>
        <dbReference type="ARBA" id="ARBA00006887"/>
    </source>
</evidence>
<dbReference type="PANTHER" id="PTHR42765:SF1">
    <property type="entry name" value="ISOLEUCINE--TRNA LIGASE, MITOCHONDRIAL"/>
    <property type="match status" value="1"/>
</dbReference>
<dbReference type="GO" id="GO:0000049">
    <property type="term" value="F:tRNA binding"/>
    <property type="evidence" value="ECO:0007669"/>
    <property type="project" value="InterPro"/>
</dbReference>
<proteinExistence type="inferred from homology"/>
<keyword evidence="3 12" id="KW-0436">Ligase</keyword>
<dbReference type="Pfam" id="PF08264">
    <property type="entry name" value="Anticodon_1"/>
    <property type="match status" value="1"/>
</dbReference>
<dbReference type="Gene3D" id="3.90.740.10">
    <property type="entry name" value="Valyl/Leucyl/Isoleucyl-tRNA synthetase, editing domain"/>
    <property type="match status" value="1"/>
</dbReference>
<comment type="caution">
    <text evidence="16">The sequence shown here is derived from an EMBL/GenBank/DDBJ whole genome shotgun (WGS) entry which is preliminary data.</text>
</comment>
<feature type="domain" description="Zinc finger FPG/IleRS-type" evidence="14">
    <location>
        <begin position="898"/>
        <end position="925"/>
    </location>
</feature>
<feature type="binding site" evidence="12">
    <location>
        <position position="604"/>
    </location>
    <ligand>
        <name>ATP</name>
        <dbReference type="ChEBI" id="CHEBI:30616"/>
    </ligand>
</feature>
<evidence type="ECO:0000259" key="15">
    <source>
        <dbReference type="Pfam" id="PF08264"/>
    </source>
</evidence>
<dbReference type="GO" id="GO:0004822">
    <property type="term" value="F:isoleucine-tRNA ligase activity"/>
    <property type="evidence" value="ECO:0007669"/>
    <property type="project" value="UniProtKB-UniRule"/>
</dbReference>
<feature type="domain" description="Aminoacyl-tRNA synthetase class Ia" evidence="13">
    <location>
        <begin position="29"/>
        <end position="640"/>
    </location>
</feature>
<evidence type="ECO:0000256" key="3">
    <source>
        <dbReference type="ARBA" id="ARBA00022598"/>
    </source>
</evidence>
<dbReference type="GO" id="GO:0006428">
    <property type="term" value="P:isoleucyl-tRNA aminoacylation"/>
    <property type="evidence" value="ECO:0007669"/>
    <property type="project" value="UniProtKB-UniRule"/>
</dbReference>
<dbReference type="SUPFAM" id="SSF52374">
    <property type="entry name" value="Nucleotidylyl transferase"/>
    <property type="match status" value="1"/>
</dbReference>
<dbReference type="InterPro" id="IPR013155">
    <property type="entry name" value="M/V/L/I-tRNA-synth_anticd-bd"/>
</dbReference>